<evidence type="ECO:0000313" key="2">
    <source>
        <dbReference type="EMBL" id="GHA15816.1"/>
    </source>
</evidence>
<dbReference type="EMBL" id="BMXA01000005">
    <property type="protein sequence ID" value="GHA15816.1"/>
    <property type="molecule type" value="Genomic_DNA"/>
</dbReference>
<reference evidence="2" key="1">
    <citation type="journal article" date="2014" name="Int. J. Syst. Evol. Microbiol.">
        <title>Complete genome sequence of Corynebacterium casei LMG S-19264T (=DSM 44701T), isolated from a smear-ripened cheese.</title>
        <authorList>
            <consortium name="US DOE Joint Genome Institute (JGI-PGF)"/>
            <person name="Walter F."/>
            <person name="Albersmeier A."/>
            <person name="Kalinowski J."/>
            <person name="Ruckert C."/>
        </authorList>
    </citation>
    <scope>NUCLEOTIDE SEQUENCE</scope>
    <source>
        <strain evidence="2">KCTC 12711</strain>
    </source>
</reference>
<evidence type="ECO:0000313" key="3">
    <source>
        <dbReference type="Proteomes" id="UP000614811"/>
    </source>
</evidence>
<keyword evidence="1" id="KW-0812">Transmembrane</keyword>
<name>A0A918RYN4_9GAMM</name>
<dbReference type="RefSeq" id="WP_189402125.1">
    <property type="nucleotide sequence ID" value="NZ_BMXA01000005.1"/>
</dbReference>
<keyword evidence="3" id="KW-1185">Reference proteome</keyword>
<dbReference type="InterPro" id="IPR045781">
    <property type="entry name" value="SxtJ"/>
</dbReference>
<protein>
    <recommendedName>
        <fullName evidence="4">SxtJ</fullName>
    </recommendedName>
</protein>
<keyword evidence="1" id="KW-1133">Transmembrane helix</keyword>
<evidence type="ECO:0008006" key="4">
    <source>
        <dbReference type="Google" id="ProtNLM"/>
    </source>
</evidence>
<dbReference type="AlphaFoldDB" id="A0A918RYN4"/>
<feature type="transmembrane region" description="Helical" evidence="1">
    <location>
        <begin position="46"/>
        <end position="65"/>
    </location>
</feature>
<dbReference type="Proteomes" id="UP000614811">
    <property type="component" value="Unassembled WGS sequence"/>
</dbReference>
<accession>A0A918RYN4</accession>
<dbReference type="Pfam" id="PF19588">
    <property type="entry name" value="SxtJ"/>
    <property type="match status" value="1"/>
</dbReference>
<comment type="caution">
    <text evidence="2">The sequence shown here is derived from an EMBL/GenBank/DDBJ whole genome shotgun (WGS) entry which is preliminary data.</text>
</comment>
<feature type="transmembrane region" description="Helical" evidence="1">
    <location>
        <begin position="85"/>
        <end position="106"/>
    </location>
</feature>
<sequence>MPIEKSHTPAAAPKPLENRTFGLIFAGIFLVITLFPLLSGNAPRMWSLYVSGGFSALAILLPVALTPLNFAFQKFGMLMHKITNPILMGLVFFLTVLPTGLVLKVLGKDPMRRKLDANAETYWIKREQHLINKESFDNQF</sequence>
<proteinExistence type="predicted"/>
<organism evidence="2 3">
    <name type="scientific">Arenicella chitinivorans</name>
    <dbReference type="NCBI Taxonomy" id="1329800"/>
    <lineage>
        <taxon>Bacteria</taxon>
        <taxon>Pseudomonadati</taxon>
        <taxon>Pseudomonadota</taxon>
        <taxon>Gammaproteobacteria</taxon>
        <taxon>Arenicellales</taxon>
        <taxon>Arenicellaceae</taxon>
        <taxon>Arenicella</taxon>
    </lineage>
</organism>
<feature type="transmembrane region" description="Helical" evidence="1">
    <location>
        <begin position="20"/>
        <end position="39"/>
    </location>
</feature>
<keyword evidence="1" id="KW-0472">Membrane</keyword>
<reference evidence="2" key="2">
    <citation type="submission" date="2020-09" db="EMBL/GenBank/DDBJ databases">
        <authorList>
            <person name="Sun Q."/>
            <person name="Kim S."/>
        </authorList>
    </citation>
    <scope>NUCLEOTIDE SEQUENCE</scope>
    <source>
        <strain evidence="2">KCTC 12711</strain>
    </source>
</reference>
<gene>
    <name evidence="2" type="ORF">GCM10008090_26780</name>
</gene>
<evidence type="ECO:0000256" key="1">
    <source>
        <dbReference type="SAM" id="Phobius"/>
    </source>
</evidence>